<dbReference type="OrthoDB" id="3238622at2759"/>
<evidence type="ECO:0000313" key="1">
    <source>
        <dbReference type="EMBL" id="KZV97602.1"/>
    </source>
</evidence>
<evidence type="ECO:0000313" key="2">
    <source>
        <dbReference type="Proteomes" id="UP000077266"/>
    </source>
</evidence>
<gene>
    <name evidence="1" type="ORF">EXIGLDRAFT_746994</name>
</gene>
<proteinExistence type="predicted"/>
<protein>
    <submittedName>
        <fullName evidence="1">Uncharacterized protein</fullName>
    </submittedName>
</protein>
<name>A0A165LAK6_EXIGL</name>
<dbReference type="EMBL" id="KV425928">
    <property type="protein sequence ID" value="KZV97602.1"/>
    <property type="molecule type" value="Genomic_DNA"/>
</dbReference>
<dbReference type="Proteomes" id="UP000077266">
    <property type="component" value="Unassembled WGS sequence"/>
</dbReference>
<dbReference type="AlphaFoldDB" id="A0A165LAK6"/>
<reference evidence="1 2" key="1">
    <citation type="journal article" date="2016" name="Mol. Biol. Evol.">
        <title>Comparative Genomics of Early-Diverging Mushroom-Forming Fungi Provides Insights into the Origins of Lignocellulose Decay Capabilities.</title>
        <authorList>
            <person name="Nagy L.G."/>
            <person name="Riley R."/>
            <person name="Tritt A."/>
            <person name="Adam C."/>
            <person name="Daum C."/>
            <person name="Floudas D."/>
            <person name="Sun H."/>
            <person name="Yadav J.S."/>
            <person name="Pangilinan J."/>
            <person name="Larsson K.H."/>
            <person name="Matsuura K."/>
            <person name="Barry K."/>
            <person name="Labutti K."/>
            <person name="Kuo R."/>
            <person name="Ohm R.A."/>
            <person name="Bhattacharya S.S."/>
            <person name="Shirouzu T."/>
            <person name="Yoshinaga Y."/>
            <person name="Martin F.M."/>
            <person name="Grigoriev I.V."/>
            <person name="Hibbett D.S."/>
        </authorList>
    </citation>
    <scope>NUCLEOTIDE SEQUENCE [LARGE SCALE GENOMIC DNA]</scope>
    <source>
        <strain evidence="1 2">HHB12029</strain>
    </source>
</reference>
<dbReference type="InParanoid" id="A0A165LAK6"/>
<organism evidence="1 2">
    <name type="scientific">Exidia glandulosa HHB12029</name>
    <dbReference type="NCBI Taxonomy" id="1314781"/>
    <lineage>
        <taxon>Eukaryota</taxon>
        <taxon>Fungi</taxon>
        <taxon>Dikarya</taxon>
        <taxon>Basidiomycota</taxon>
        <taxon>Agaricomycotina</taxon>
        <taxon>Agaricomycetes</taxon>
        <taxon>Auriculariales</taxon>
        <taxon>Exidiaceae</taxon>
        <taxon>Exidia</taxon>
    </lineage>
</organism>
<accession>A0A165LAK6</accession>
<dbReference type="STRING" id="1314781.A0A165LAK6"/>
<keyword evidence="2" id="KW-1185">Reference proteome</keyword>
<sequence length="235" mass="25678">MFELPQPPGEGAACLNLDEDALTLEILLKLAIGLPPGLARLQSIDEVARALAAAEKYGMKGAEEILSFHLRGPLSQADPLHTYVLTCRHGWDDVATSALEKVVRGPLELTQLPPMETAHLVRVLVARQHRIDHFSMALNTSTVFADDNGSSAYCRRYPGACGRGIPVAATWREFKIFALAAYAKAPSVDGLLSHPELAVQKGNLEGIFCRNCTKPIWPWQSVVDDLRRCEAVTLP</sequence>